<evidence type="ECO:0000313" key="1">
    <source>
        <dbReference type="EMBL" id="SCL35865.1"/>
    </source>
</evidence>
<sequence>MANLPSPDHPPWCLRGPDCAGPNDLHLSRLVGTAVRGDEVIQARLGLWRMDVAPIPPTGLLLELSAGEYVERWPLDLAQSRALAHLAGRLVRRLPSWPARVAA</sequence>
<protein>
    <submittedName>
        <fullName evidence="1">Uncharacterized protein</fullName>
    </submittedName>
</protein>
<evidence type="ECO:0000313" key="2">
    <source>
        <dbReference type="Proteomes" id="UP000198959"/>
    </source>
</evidence>
<dbReference type="RefSeq" id="WP_141725361.1">
    <property type="nucleotide sequence ID" value="NZ_FMHW01000002.1"/>
</dbReference>
<keyword evidence="2" id="KW-1185">Reference proteome</keyword>
<organism evidence="1 2">
    <name type="scientific">Micromonospora pallida</name>
    <dbReference type="NCBI Taxonomy" id="145854"/>
    <lineage>
        <taxon>Bacteria</taxon>
        <taxon>Bacillati</taxon>
        <taxon>Actinomycetota</taxon>
        <taxon>Actinomycetes</taxon>
        <taxon>Micromonosporales</taxon>
        <taxon>Micromonosporaceae</taxon>
        <taxon>Micromonospora</taxon>
    </lineage>
</organism>
<dbReference type="OrthoDB" id="3393943at2"/>
<reference evidence="2" key="1">
    <citation type="submission" date="2016-06" db="EMBL/GenBank/DDBJ databases">
        <authorList>
            <person name="Varghese N."/>
            <person name="Submissions Spin"/>
        </authorList>
    </citation>
    <scope>NUCLEOTIDE SEQUENCE [LARGE SCALE GENOMIC DNA]</scope>
    <source>
        <strain evidence="2">DSM 43817</strain>
    </source>
</reference>
<proteinExistence type="predicted"/>
<dbReference type="Proteomes" id="UP000198959">
    <property type="component" value="Unassembled WGS sequence"/>
</dbReference>
<name>A0A1C6T399_9ACTN</name>
<accession>A0A1C6T399</accession>
<dbReference type="AlphaFoldDB" id="A0A1C6T399"/>
<dbReference type="EMBL" id="FMHW01000002">
    <property type="protein sequence ID" value="SCL35865.1"/>
    <property type="molecule type" value="Genomic_DNA"/>
</dbReference>
<gene>
    <name evidence="1" type="ORF">GA0074692_4202</name>
</gene>